<keyword evidence="2 8" id="KW-0812">Transmembrane</keyword>
<evidence type="ECO:0000256" key="5">
    <source>
        <dbReference type="ARBA" id="ARBA00023136"/>
    </source>
</evidence>
<dbReference type="PROSITE" id="PS50262">
    <property type="entry name" value="G_PROTEIN_RECEP_F1_2"/>
    <property type="match status" value="1"/>
</dbReference>
<evidence type="ECO:0000256" key="6">
    <source>
        <dbReference type="ARBA" id="ARBA00023170"/>
    </source>
</evidence>
<evidence type="ECO:0000256" key="3">
    <source>
        <dbReference type="ARBA" id="ARBA00022989"/>
    </source>
</evidence>
<comment type="subcellular location">
    <subcellularLocation>
        <location evidence="1">Membrane</location>
        <topology evidence="1">Multi-pass membrane protein</topology>
    </subcellularLocation>
</comment>
<keyword evidence="4" id="KW-0297">G-protein coupled receptor</keyword>
<dbReference type="PRINTS" id="PR00237">
    <property type="entry name" value="GPCRRHODOPSN"/>
</dbReference>
<dbReference type="GO" id="GO:0005886">
    <property type="term" value="C:plasma membrane"/>
    <property type="evidence" value="ECO:0007669"/>
    <property type="project" value="TreeGrafter"/>
</dbReference>
<accession>A0A9D4LVZ3</accession>
<feature type="transmembrane region" description="Helical" evidence="8">
    <location>
        <begin position="88"/>
        <end position="113"/>
    </location>
</feature>
<feature type="transmembrane region" description="Helical" evidence="8">
    <location>
        <begin position="47"/>
        <end position="76"/>
    </location>
</feature>
<keyword evidence="5 8" id="KW-0472">Membrane</keyword>
<keyword evidence="6" id="KW-0675">Receptor</keyword>
<dbReference type="PANTHER" id="PTHR45695">
    <property type="entry name" value="LEUCOKININ RECEPTOR-RELATED"/>
    <property type="match status" value="1"/>
</dbReference>
<name>A0A9D4LVZ3_DREPO</name>
<reference evidence="10" key="2">
    <citation type="submission" date="2020-11" db="EMBL/GenBank/DDBJ databases">
        <authorList>
            <person name="McCartney M.A."/>
            <person name="Auch B."/>
            <person name="Kono T."/>
            <person name="Mallez S."/>
            <person name="Becker A."/>
            <person name="Gohl D.M."/>
            <person name="Silverstein K.A.T."/>
            <person name="Koren S."/>
            <person name="Bechman K.B."/>
            <person name="Herman A."/>
            <person name="Abrahante J.E."/>
            <person name="Garbe J."/>
        </authorList>
    </citation>
    <scope>NUCLEOTIDE SEQUENCE</scope>
    <source>
        <strain evidence="10">Duluth1</strain>
        <tissue evidence="10">Whole animal</tissue>
    </source>
</reference>
<reference evidence="10" key="1">
    <citation type="journal article" date="2019" name="bioRxiv">
        <title>The Genome of the Zebra Mussel, Dreissena polymorpha: A Resource for Invasive Species Research.</title>
        <authorList>
            <person name="McCartney M.A."/>
            <person name="Auch B."/>
            <person name="Kono T."/>
            <person name="Mallez S."/>
            <person name="Zhang Y."/>
            <person name="Obille A."/>
            <person name="Becker A."/>
            <person name="Abrahante J.E."/>
            <person name="Garbe J."/>
            <person name="Badalamenti J.P."/>
            <person name="Herman A."/>
            <person name="Mangelson H."/>
            <person name="Liachko I."/>
            <person name="Sullivan S."/>
            <person name="Sone E.D."/>
            <person name="Koren S."/>
            <person name="Silverstein K.A.T."/>
            <person name="Beckman K.B."/>
            <person name="Gohl D.M."/>
        </authorList>
    </citation>
    <scope>NUCLEOTIDE SEQUENCE</scope>
    <source>
        <strain evidence="10">Duluth1</strain>
        <tissue evidence="10">Whole animal</tissue>
    </source>
</reference>
<protein>
    <recommendedName>
        <fullName evidence="9">G-protein coupled receptors family 1 profile domain-containing protein</fullName>
    </recommendedName>
</protein>
<dbReference type="InterPro" id="IPR017452">
    <property type="entry name" value="GPCR_Rhodpsn_7TM"/>
</dbReference>
<gene>
    <name evidence="10" type="ORF">DPMN_026849</name>
</gene>
<sequence>MSFLDISQANNSNLTVTVYPSAFMSTENFSSTSTTDTEYYAVLRHPLYMIIIYSLAYTIIMVLAIFGNVMVVAVVARNQNMHTVINYFIVNLAIADIMVAVICLPMTLLHNLYHGEHFTYYYYY</sequence>
<evidence type="ECO:0000313" key="11">
    <source>
        <dbReference type="Proteomes" id="UP000828390"/>
    </source>
</evidence>
<organism evidence="10 11">
    <name type="scientific">Dreissena polymorpha</name>
    <name type="common">Zebra mussel</name>
    <name type="synonym">Mytilus polymorpha</name>
    <dbReference type="NCBI Taxonomy" id="45954"/>
    <lineage>
        <taxon>Eukaryota</taxon>
        <taxon>Metazoa</taxon>
        <taxon>Spiralia</taxon>
        <taxon>Lophotrochozoa</taxon>
        <taxon>Mollusca</taxon>
        <taxon>Bivalvia</taxon>
        <taxon>Autobranchia</taxon>
        <taxon>Heteroconchia</taxon>
        <taxon>Euheterodonta</taxon>
        <taxon>Imparidentia</taxon>
        <taxon>Neoheterodontei</taxon>
        <taxon>Myida</taxon>
        <taxon>Dreissenoidea</taxon>
        <taxon>Dreissenidae</taxon>
        <taxon>Dreissena</taxon>
    </lineage>
</organism>
<dbReference type="GO" id="GO:0004930">
    <property type="term" value="F:G protein-coupled receptor activity"/>
    <property type="evidence" value="ECO:0007669"/>
    <property type="project" value="UniProtKB-KW"/>
</dbReference>
<evidence type="ECO:0000313" key="10">
    <source>
        <dbReference type="EMBL" id="KAH3863846.1"/>
    </source>
</evidence>
<dbReference type="Gene3D" id="1.20.1070.10">
    <property type="entry name" value="Rhodopsin 7-helix transmembrane proteins"/>
    <property type="match status" value="1"/>
</dbReference>
<comment type="caution">
    <text evidence="10">The sequence shown here is derived from an EMBL/GenBank/DDBJ whole genome shotgun (WGS) entry which is preliminary data.</text>
</comment>
<keyword evidence="11" id="KW-1185">Reference proteome</keyword>
<evidence type="ECO:0000256" key="8">
    <source>
        <dbReference type="SAM" id="Phobius"/>
    </source>
</evidence>
<evidence type="ECO:0000256" key="4">
    <source>
        <dbReference type="ARBA" id="ARBA00023040"/>
    </source>
</evidence>
<dbReference type="AlphaFoldDB" id="A0A9D4LVZ3"/>
<dbReference type="Pfam" id="PF00001">
    <property type="entry name" value="7tm_1"/>
    <property type="match status" value="1"/>
</dbReference>
<evidence type="ECO:0000256" key="2">
    <source>
        <dbReference type="ARBA" id="ARBA00022692"/>
    </source>
</evidence>
<dbReference type="EMBL" id="JAIWYP010000002">
    <property type="protein sequence ID" value="KAH3863846.1"/>
    <property type="molecule type" value="Genomic_DNA"/>
</dbReference>
<evidence type="ECO:0000256" key="1">
    <source>
        <dbReference type="ARBA" id="ARBA00004141"/>
    </source>
</evidence>
<evidence type="ECO:0000259" key="9">
    <source>
        <dbReference type="PROSITE" id="PS50262"/>
    </source>
</evidence>
<dbReference type="Proteomes" id="UP000828390">
    <property type="component" value="Unassembled WGS sequence"/>
</dbReference>
<dbReference type="InterPro" id="IPR000276">
    <property type="entry name" value="GPCR_Rhodpsn"/>
</dbReference>
<evidence type="ECO:0000256" key="7">
    <source>
        <dbReference type="ARBA" id="ARBA00023224"/>
    </source>
</evidence>
<keyword evidence="3 8" id="KW-1133">Transmembrane helix</keyword>
<dbReference type="PANTHER" id="PTHR45695:SF9">
    <property type="entry name" value="LEUCOKININ RECEPTOR"/>
    <property type="match status" value="1"/>
</dbReference>
<keyword evidence="7" id="KW-0807">Transducer</keyword>
<feature type="domain" description="G-protein coupled receptors family 1 profile" evidence="9">
    <location>
        <begin position="67"/>
        <end position="124"/>
    </location>
</feature>
<proteinExistence type="predicted"/>
<dbReference type="SUPFAM" id="SSF81321">
    <property type="entry name" value="Family A G protein-coupled receptor-like"/>
    <property type="match status" value="1"/>
</dbReference>